<protein>
    <submittedName>
        <fullName evidence="1">Uncharacterized protein</fullName>
    </submittedName>
</protein>
<evidence type="ECO:0000313" key="1">
    <source>
        <dbReference type="EMBL" id="KGO84586.1"/>
    </source>
</evidence>
<sequence>MNKSLDTMKSYLEEKYSERSHTGNISDFEQDLLKTFERFKTGIGLYKSNSDHTAWSEVVLNDSGFPEQIPCNN</sequence>
<dbReference type="EMBL" id="JRLW01000082">
    <property type="protein sequence ID" value="KGO84586.1"/>
    <property type="molecule type" value="Genomic_DNA"/>
</dbReference>
<comment type="caution">
    <text evidence="1">The sequence shown here is derived from an EMBL/GenBank/DDBJ whole genome shotgun (WGS) entry which is preliminary data.</text>
</comment>
<dbReference type="OrthoDB" id="1190041at2"/>
<accession>A0A0A2LZ21</accession>
<dbReference type="Proteomes" id="UP000030121">
    <property type="component" value="Unassembled WGS sequence"/>
</dbReference>
<gene>
    <name evidence="1" type="ORF">Q764_14455</name>
</gene>
<reference evidence="1 2" key="1">
    <citation type="submission" date="2013-09" db="EMBL/GenBank/DDBJ databases">
        <authorList>
            <person name="Zeng Z."/>
            <person name="Chen C."/>
        </authorList>
    </citation>
    <scope>NUCLEOTIDE SEQUENCE [LARGE SCALE GENOMIC DNA]</scope>
    <source>
        <strain evidence="1 2">GH29-5</strain>
    </source>
</reference>
<proteinExistence type="predicted"/>
<keyword evidence="2" id="KW-1185">Reference proteome</keyword>
<organism evidence="1 2">
    <name type="scientific">Flavobacterium suncheonense GH29-5 = DSM 17707</name>
    <dbReference type="NCBI Taxonomy" id="1121899"/>
    <lineage>
        <taxon>Bacteria</taxon>
        <taxon>Pseudomonadati</taxon>
        <taxon>Bacteroidota</taxon>
        <taxon>Flavobacteriia</taxon>
        <taxon>Flavobacteriales</taxon>
        <taxon>Flavobacteriaceae</taxon>
        <taxon>Flavobacterium</taxon>
    </lineage>
</organism>
<name>A0A0A2LZ21_9FLAO</name>
<dbReference type="AlphaFoldDB" id="A0A0A2LZ21"/>
<evidence type="ECO:0000313" key="2">
    <source>
        <dbReference type="Proteomes" id="UP000030121"/>
    </source>
</evidence>